<gene>
    <name evidence="3" type="ORF">M23134_04738</name>
</gene>
<keyword evidence="1" id="KW-0479">Metal-binding</keyword>
<comment type="caution">
    <text evidence="3">The sequence shown here is derived from an EMBL/GenBank/DDBJ whole genome shotgun (WGS) entry which is preliminary data.</text>
</comment>
<keyword evidence="3" id="KW-0223">Dioxygenase</keyword>
<evidence type="ECO:0000256" key="2">
    <source>
        <dbReference type="ARBA" id="ARBA00023004"/>
    </source>
</evidence>
<name>A1ZRG0_MICM2</name>
<evidence type="ECO:0000313" key="4">
    <source>
        <dbReference type="Proteomes" id="UP000004095"/>
    </source>
</evidence>
<dbReference type="EMBL" id="AAWS01000027">
    <property type="protein sequence ID" value="EAY27050.1"/>
    <property type="molecule type" value="Genomic_DNA"/>
</dbReference>
<accession>A1ZRG0</accession>
<keyword evidence="4" id="KW-1185">Reference proteome</keyword>
<dbReference type="InterPro" id="IPR008775">
    <property type="entry name" value="Phytyl_CoA_dOase-like"/>
</dbReference>
<dbReference type="RefSeq" id="WP_004156407.1">
    <property type="nucleotide sequence ID" value="NZ_AAWS01000027.1"/>
</dbReference>
<organism evidence="3 4">
    <name type="scientific">Microscilla marina ATCC 23134</name>
    <dbReference type="NCBI Taxonomy" id="313606"/>
    <lineage>
        <taxon>Bacteria</taxon>
        <taxon>Pseudomonadati</taxon>
        <taxon>Bacteroidota</taxon>
        <taxon>Cytophagia</taxon>
        <taxon>Cytophagales</taxon>
        <taxon>Microscillaceae</taxon>
        <taxon>Microscilla</taxon>
    </lineage>
</organism>
<dbReference type="AlphaFoldDB" id="A1ZRG0"/>
<keyword evidence="3" id="KW-0560">Oxidoreductase</keyword>
<evidence type="ECO:0000256" key="1">
    <source>
        <dbReference type="ARBA" id="ARBA00022723"/>
    </source>
</evidence>
<dbReference type="eggNOG" id="COG5285">
    <property type="taxonomic scope" value="Bacteria"/>
</dbReference>
<protein>
    <submittedName>
        <fullName evidence="3">Phytanoyl-CoA dioxygenase (PhyH) superfamily</fullName>
    </submittedName>
</protein>
<dbReference type="PANTHER" id="PTHR20883:SF15">
    <property type="entry name" value="PHYTANOYL-COA DIOXYGENASE DOMAIN-CONTAINING PROTEIN 1"/>
    <property type="match status" value="1"/>
</dbReference>
<evidence type="ECO:0000313" key="3">
    <source>
        <dbReference type="EMBL" id="EAY27050.1"/>
    </source>
</evidence>
<dbReference type="OrthoDB" id="9814777at2"/>
<keyword evidence="2" id="KW-0408">Iron</keyword>
<dbReference type="Proteomes" id="UP000004095">
    <property type="component" value="Unassembled WGS sequence"/>
</dbReference>
<reference evidence="3 4" key="1">
    <citation type="submission" date="2007-01" db="EMBL/GenBank/DDBJ databases">
        <authorList>
            <person name="Haygood M."/>
            <person name="Podell S."/>
            <person name="Anderson C."/>
            <person name="Hopkinson B."/>
            <person name="Roe K."/>
            <person name="Barbeau K."/>
            <person name="Gaasterland T."/>
            <person name="Ferriera S."/>
            <person name="Johnson J."/>
            <person name="Kravitz S."/>
            <person name="Beeson K."/>
            <person name="Sutton G."/>
            <person name="Rogers Y.-H."/>
            <person name="Friedman R."/>
            <person name="Frazier M."/>
            <person name="Venter J.C."/>
        </authorList>
    </citation>
    <scope>NUCLEOTIDE SEQUENCE [LARGE SCALE GENOMIC DNA]</scope>
    <source>
        <strain evidence="3 4">ATCC 23134</strain>
    </source>
</reference>
<dbReference type="SUPFAM" id="SSF51197">
    <property type="entry name" value="Clavaminate synthase-like"/>
    <property type="match status" value="1"/>
</dbReference>
<dbReference type="GO" id="GO:0005506">
    <property type="term" value="F:iron ion binding"/>
    <property type="evidence" value="ECO:0007669"/>
    <property type="project" value="UniProtKB-ARBA"/>
</dbReference>
<sequence>MTFKEHFEQQGFLHLSNFVDRSMIRHIKQQYLQTVKPFDQPLLRQSTDQYETHLFSEDGFMTNPLLNIHESLPEALIGFRSSVVDLLGHDALQQLLKKLMGERPVLVQSMYAESSQGSPDHIDSHLIDSARTGSMIGCWVALEDIDANGGRFTLFPKSHLLDNTQVFSEEVTHLYQQYNALAIQAINAYPGGQPQVATQAQQVLEKLLKASNLSRYNQDIQAGDVFLFSSKLIQGNEKPTHRQSHHSVVAHFVPAVYPLRHHSTHNVDLRIAQGGNLAIHIAPEAVMA</sequence>
<proteinExistence type="predicted"/>
<dbReference type="Gene3D" id="2.60.120.620">
    <property type="entry name" value="q2cbj1_9rhob like domain"/>
    <property type="match status" value="1"/>
</dbReference>
<dbReference type="GO" id="GO:0016706">
    <property type="term" value="F:2-oxoglutarate-dependent dioxygenase activity"/>
    <property type="evidence" value="ECO:0007669"/>
    <property type="project" value="UniProtKB-ARBA"/>
</dbReference>
<dbReference type="PANTHER" id="PTHR20883">
    <property type="entry name" value="PHYTANOYL-COA DIOXYGENASE DOMAIN CONTAINING 1"/>
    <property type="match status" value="1"/>
</dbReference>
<dbReference type="Pfam" id="PF05721">
    <property type="entry name" value="PhyH"/>
    <property type="match status" value="1"/>
</dbReference>